<dbReference type="InterPro" id="IPR043210">
    <property type="entry name" value="CD44_antigen-like"/>
</dbReference>
<dbReference type="GO" id="GO:0009653">
    <property type="term" value="P:anatomical structure morphogenesis"/>
    <property type="evidence" value="ECO:0007669"/>
    <property type="project" value="UniProtKB-ARBA"/>
</dbReference>
<evidence type="ECO:0000256" key="23">
    <source>
        <dbReference type="ARBA" id="ARBA00032917"/>
    </source>
</evidence>
<dbReference type="InterPro" id="IPR016187">
    <property type="entry name" value="CTDL_fold"/>
</dbReference>
<dbReference type="PANTHER" id="PTHR10225:SF6">
    <property type="entry name" value="CD44 ANTIGEN"/>
    <property type="match status" value="1"/>
</dbReference>
<evidence type="ECO:0000256" key="18">
    <source>
        <dbReference type="ARBA" id="ARBA00029917"/>
    </source>
</evidence>
<keyword evidence="28" id="KW-1185">Reference proteome</keyword>
<evidence type="ECO:0000256" key="14">
    <source>
        <dbReference type="ARBA" id="ARBA00023157"/>
    </source>
</evidence>
<dbReference type="GO" id="GO:0007155">
    <property type="term" value="P:cell adhesion"/>
    <property type="evidence" value="ECO:0007669"/>
    <property type="project" value="UniProtKB-KW"/>
</dbReference>
<evidence type="ECO:0000256" key="5">
    <source>
        <dbReference type="ARBA" id="ARBA00022475"/>
    </source>
</evidence>
<evidence type="ECO:0000256" key="6">
    <source>
        <dbReference type="ARBA" id="ARBA00022525"/>
    </source>
</evidence>
<evidence type="ECO:0000256" key="15">
    <source>
        <dbReference type="ARBA" id="ARBA00023170"/>
    </source>
</evidence>
<keyword evidence="6" id="KW-0964">Secreted</keyword>
<dbReference type="PRINTS" id="PR00658">
    <property type="entry name" value="CD44"/>
</dbReference>
<organism evidence="27 28">
    <name type="scientific">Sinocyclocheilus grahami</name>
    <name type="common">Dianchi golden-line fish</name>
    <name type="synonym">Barbus grahami</name>
    <dbReference type="NCBI Taxonomy" id="75366"/>
    <lineage>
        <taxon>Eukaryota</taxon>
        <taxon>Metazoa</taxon>
        <taxon>Chordata</taxon>
        <taxon>Craniata</taxon>
        <taxon>Vertebrata</taxon>
        <taxon>Euteleostomi</taxon>
        <taxon>Actinopterygii</taxon>
        <taxon>Neopterygii</taxon>
        <taxon>Teleostei</taxon>
        <taxon>Ostariophysi</taxon>
        <taxon>Cypriniformes</taxon>
        <taxon>Cyprinidae</taxon>
        <taxon>Cyprininae</taxon>
        <taxon>Sinocyclocheilus</taxon>
    </lineage>
</organism>
<keyword evidence="5" id="KW-1003">Cell membrane</keyword>
<sequence>MNKQFHNEQSMHCILKKMLIITLFRIFVCSYAGVFHVEGRERYSLKFEKAETLCEHLSSSLASLEQVEKAYNKGLQTCRYGWINSTEVVIVRQTPNRICAGNQTGIIRKTPDRKKYDAFCFDAKAQRMISRLNNGETTLVYSQDASEINVTKMD</sequence>
<dbReference type="GO" id="GO:0004896">
    <property type="term" value="F:cytokine receptor activity"/>
    <property type="evidence" value="ECO:0007669"/>
    <property type="project" value="TreeGrafter"/>
</dbReference>
<evidence type="ECO:0000259" key="26">
    <source>
        <dbReference type="PROSITE" id="PS50963"/>
    </source>
</evidence>
<evidence type="ECO:0000256" key="17">
    <source>
        <dbReference type="ARBA" id="ARBA00023273"/>
    </source>
</evidence>
<evidence type="ECO:0000256" key="25">
    <source>
        <dbReference type="SAM" id="Phobius"/>
    </source>
</evidence>
<evidence type="ECO:0000256" key="3">
    <source>
        <dbReference type="ARBA" id="ARBA00004613"/>
    </source>
</evidence>
<dbReference type="GO" id="GO:0009986">
    <property type="term" value="C:cell surface"/>
    <property type="evidence" value="ECO:0007669"/>
    <property type="project" value="UniProtKB-ARBA"/>
</dbReference>
<dbReference type="InParanoid" id="A0A672LK35"/>
<keyword evidence="13 25" id="KW-0472">Membrane</keyword>
<dbReference type="GO" id="GO:0048731">
    <property type="term" value="P:system development"/>
    <property type="evidence" value="ECO:0007669"/>
    <property type="project" value="UniProtKB-ARBA"/>
</dbReference>
<evidence type="ECO:0000256" key="9">
    <source>
        <dbReference type="ARBA" id="ARBA00022729"/>
    </source>
</evidence>
<comment type="caution">
    <text evidence="24">Lacks conserved residue(s) required for the propagation of feature annotation.</text>
</comment>
<dbReference type="Gene3D" id="3.10.100.10">
    <property type="entry name" value="Mannose-Binding Protein A, subunit A"/>
    <property type="match status" value="1"/>
</dbReference>
<dbReference type="PANTHER" id="PTHR10225">
    <property type="entry name" value="HYALURONAN RECEPTOR"/>
    <property type="match status" value="1"/>
</dbReference>
<evidence type="ECO:0000256" key="19">
    <source>
        <dbReference type="ARBA" id="ARBA00029928"/>
    </source>
</evidence>
<dbReference type="AlphaFoldDB" id="A0A672LK35"/>
<dbReference type="Pfam" id="PF00193">
    <property type="entry name" value="Xlink"/>
    <property type="match status" value="1"/>
</dbReference>
<dbReference type="PROSITE" id="PS50963">
    <property type="entry name" value="LINK_2"/>
    <property type="match status" value="1"/>
</dbReference>
<keyword evidence="8 25" id="KW-0812">Transmembrane</keyword>
<keyword evidence="11" id="KW-0654">Proteoglycan</keyword>
<evidence type="ECO:0000256" key="13">
    <source>
        <dbReference type="ARBA" id="ARBA00023136"/>
    </source>
</evidence>
<dbReference type="Ensembl" id="ENSSGRT00000028302.1">
    <property type="protein sequence ID" value="ENSSGRP00000026267.1"/>
    <property type="gene ID" value="ENSSGRG00000015202.1"/>
</dbReference>
<evidence type="ECO:0000256" key="4">
    <source>
        <dbReference type="ARBA" id="ARBA00020474"/>
    </source>
</evidence>
<keyword evidence="15" id="KW-0675">Receptor</keyword>
<dbReference type="GO" id="GO:0005902">
    <property type="term" value="C:microvillus"/>
    <property type="evidence" value="ECO:0007669"/>
    <property type="project" value="UniProtKB-SubCell"/>
</dbReference>
<keyword evidence="17" id="KW-0966">Cell projection</keyword>
<dbReference type="GO" id="GO:0005540">
    <property type="term" value="F:hyaluronic acid binding"/>
    <property type="evidence" value="ECO:0007669"/>
    <property type="project" value="InterPro"/>
</dbReference>
<evidence type="ECO:0000313" key="27">
    <source>
        <dbReference type="Ensembl" id="ENSSGRP00000026267.1"/>
    </source>
</evidence>
<dbReference type="GO" id="GO:0042981">
    <property type="term" value="P:regulation of apoptotic process"/>
    <property type="evidence" value="ECO:0007669"/>
    <property type="project" value="UniProtKB-ARBA"/>
</dbReference>
<keyword evidence="10" id="KW-0130">Cell adhesion</keyword>
<evidence type="ECO:0000256" key="16">
    <source>
        <dbReference type="ARBA" id="ARBA00023180"/>
    </source>
</evidence>
<comment type="subcellular location">
    <subcellularLocation>
        <location evidence="2">Cell membrane</location>
        <topology evidence="2">Single-pass type I membrane protein</topology>
    </subcellularLocation>
    <subcellularLocation>
        <location evidence="1">Cell projection</location>
        <location evidence="1">Microvillus</location>
    </subcellularLocation>
    <subcellularLocation>
        <location evidence="3">Secreted</location>
    </subcellularLocation>
</comment>
<evidence type="ECO:0000256" key="20">
    <source>
        <dbReference type="ARBA" id="ARBA00031179"/>
    </source>
</evidence>
<feature type="disulfide bond" evidence="24">
    <location>
        <begin position="78"/>
        <end position="99"/>
    </location>
</feature>
<evidence type="ECO:0000256" key="10">
    <source>
        <dbReference type="ARBA" id="ARBA00022889"/>
    </source>
</evidence>
<dbReference type="InterPro" id="IPR016186">
    <property type="entry name" value="C-type_lectin-like/link_sf"/>
</dbReference>
<dbReference type="GO" id="GO:0005576">
    <property type="term" value="C:extracellular region"/>
    <property type="evidence" value="ECO:0007669"/>
    <property type="project" value="UniProtKB-SubCell"/>
</dbReference>
<evidence type="ECO:0000256" key="12">
    <source>
        <dbReference type="ARBA" id="ARBA00022989"/>
    </source>
</evidence>
<dbReference type="InterPro" id="IPR000538">
    <property type="entry name" value="Link_dom"/>
</dbReference>
<evidence type="ECO:0000313" key="28">
    <source>
        <dbReference type="Proteomes" id="UP000472262"/>
    </source>
</evidence>
<dbReference type="GO" id="GO:0035692">
    <property type="term" value="C:macrophage migration inhibitory factor receptor complex"/>
    <property type="evidence" value="ECO:0007669"/>
    <property type="project" value="TreeGrafter"/>
</dbReference>
<reference evidence="27" key="2">
    <citation type="submission" date="2025-09" db="UniProtKB">
        <authorList>
            <consortium name="Ensembl"/>
        </authorList>
    </citation>
    <scope>IDENTIFICATION</scope>
</reference>
<dbReference type="SUPFAM" id="SSF56436">
    <property type="entry name" value="C-type lectin-like"/>
    <property type="match status" value="1"/>
</dbReference>
<evidence type="ECO:0000256" key="8">
    <source>
        <dbReference type="ARBA" id="ARBA00022692"/>
    </source>
</evidence>
<dbReference type="InterPro" id="IPR001231">
    <property type="entry name" value="CD44_antigen"/>
</dbReference>
<keyword evidence="16" id="KW-0325">Glycoprotein</keyword>
<dbReference type="PRINTS" id="PR01265">
    <property type="entry name" value="LINKMODULE"/>
</dbReference>
<dbReference type="GO" id="GO:0006954">
    <property type="term" value="P:inflammatory response"/>
    <property type="evidence" value="ECO:0007669"/>
    <property type="project" value="TreeGrafter"/>
</dbReference>
<feature type="domain" description="Link" evidence="26">
    <location>
        <begin position="33"/>
        <end position="122"/>
    </location>
</feature>
<protein>
    <recommendedName>
        <fullName evidence="4">CD44 antigen</fullName>
    </recommendedName>
    <alternativeName>
        <fullName evidence="22">GP90 lymphocyte homing/adhesion receptor</fullName>
    </alternativeName>
    <alternativeName>
        <fullName evidence="21">HUTCH-I</fullName>
    </alternativeName>
    <alternativeName>
        <fullName evidence="23">Hermes antigen</fullName>
    </alternativeName>
    <alternativeName>
        <fullName evidence="20">Hyaluronate receptor</fullName>
    </alternativeName>
    <alternativeName>
        <fullName evidence="18">Phagocytic glycoprotein 1</fullName>
    </alternativeName>
    <alternativeName>
        <fullName evidence="19">Phagocytic glycoprotein I</fullName>
    </alternativeName>
</protein>
<evidence type="ECO:0000256" key="22">
    <source>
        <dbReference type="ARBA" id="ARBA00032514"/>
    </source>
</evidence>
<evidence type="ECO:0000256" key="21">
    <source>
        <dbReference type="ARBA" id="ARBA00031823"/>
    </source>
</evidence>
<reference evidence="27" key="1">
    <citation type="submission" date="2025-08" db="UniProtKB">
        <authorList>
            <consortium name="Ensembl"/>
        </authorList>
    </citation>
    <scope>IDENTIFICATION</scope>
</reference>
<evidence type="ECO:0000256" key="1">
    <source>
        <dbReference type="ARBA" id="ARBA00004105"/>
    </source>
</evidence>
<evidence type="ECO:0000256" key="11">
    <source>
        <dbReference type="ARBA" id="ARBA00022974"/>
    </source>
</evidence>
<evidence type="ECO:0000256" key="24">
    <source>
        <dbReference type="PROSITE-ProRule" id="PRU00323"/>
    </source>
</evidence>
<dbReference type="GO" id="GO:0016323">
    <property type="term" value="C:basolateral plasma membrane"/>
    <property type="evidence" value="ECO:0007669"/>
    <property type="project" value="TreeGrafter"/>
</dbReference>
<keyword evidence="14 24" id="KW-1015">Disulfide bond</keyword>
<name>A0A672LK35_SINGR</name>
<evidence type="ECO:0000256" key="7">
    <source>
        <dbReference type="ARBA" id="ARBA00022553"/>
    </source>
</evidence>
<keyword evidence="12 25" id="KW-1133">Transmembrane helix</keyword>
<evidence type="ECO:0000256" key="2">
    <source>
        <dbReference type="ARBA" id="ARBA00004251"/>
    </source>
</evidence>
<accession>A0A672LK35</accession>
<dbReference type="Proteomes" id="UP000472262">
    <property type="component" value="Unassembled WGS sequence"/>
</dbReference>
<dbReference type="GO" id="GO:0070374">
    <property type="term" value="P:positive regulation of ERK1 and ERK2 cascade"/>
    <property type="evidence" value="ECO:0007669"/>
    <property type="project" value="TreeGrafter"/>
</dbReference>
<feature type="transmembrane region" description="Helical" evidence="25">
    <location>
        <begin position="18"/>
        <end position="37"/>
    </location>
</feature>
<proteinExistence type="predicted"/>
<keyword evidence="9" id="KW-0732">Signal</keyword>
<dbReference type="SMART" id="SM00445">
    <property type="entry name" value="LINK"/>
    <property type="match status" value="1"/>
</dbReference>
<keyword evidence="7" id="KW-0597">Phosphoprotein</keyword>